<protein>
    <submittedName>
        <fullName evidence="1">Uncharacterized protein</fullName>
    </submittedName>
</protein>
<evidence type="ECO:0000313" key="2">
    <source>
        <dbReference type="Proteomes" id="UP001418804"/>
    </source>
</evidence>
<accession>A0ABD5KQ65</accession>
<dbReference type="EMBL" id="JBDIVD010000001">
    <property type="protein sequence ID" value="MEN3153336.1"/>
    <property type="molecule type" value="Genomic_DNA"/>
</dbReference>
<sequence>MGSFDNHPKSMKKLVRYIKQDASKEQLIEIKKLLNSTIQKRIKALELDN</sequence>
<dbReference type="Proteomes" id="UP001418804">
    <property type="component" value="Unassembled WGS sequence"/>
</dbReference>
<dbReference type="AlphaFoldDB" id="A0ABD5KQ65"/>
<reference evidence="1 2" key="1">
    <citation type="submission" date="2024-05" db="EMBL/GenBank/DDBJ databases">
        <title>The mechanism of isolation and screening of efficient mineral weathering bacteria priestia aryabhattai c4-10 with weathered biotite.</title>
        <authorList>
            <person name="Yang S."/>
        </authorList>
    </citation>
    <scope>NUCLEOTIDE SEQUENCE [LARGE SCALE GENOMIC DNA]</scope>
    <source>
        <strain evidence="1 2">C4-10</strain>
    </source>
</reference>
<gene>
    <name evidence="1" type="ORF">ABDD91_10850</name>
</gene>
<dbReference type="RefSeq" id="WP_247807185.1">
    <property type="nucleotide sequence ID" value="NZ_CP025621.1"/>
</dbReference>
<name>A0ABD5KQ65_PRIAR</name>
<comment type="caution">
    <text evidence="1">The sequence shown here is derived from an EMBL/GenBank/DDBJ whole genome shotgun (WGS) entry which is preliminary data.</text>
</comment>
<organism evidence="1 2">
    <name type="scientific">Priestia aryabhattai</name>
    <name type="common">Bacillus aryabhattai</name>
    <dbReference type="NCBI Taxonomy" id="412384"/>
    <lineage>
        <taxon>Bacteria</taxon>
        <taxon>Bacillati</taxon>
        <taxon>Bacillota</taxon>
        <taxon>Bacilli</taxon>
        <taxon>Bacillales</taxon>
        <taxon>Bacillaceae</taxon>
        <taxon>Priestia</taxon>
    </lineage>
</organism>
<evidence type="ECO:0000313" key="1">
    <source>
        <dbReference type="EMBL" id="MEN3153336.1"/>
    </source>
</evidence>
<proteinExistence type="predicted"/>
<reference evidence="1 2" key="2">
    <citation type="submission" date="2024-05" db="EMBL/GenBank/DDBJ databases">
        <authorList>
            <person name="Zheng X."/>
        </authorList>
    </citation>
    <scope>NUCLEOTIDE SEQUENCE [LARGE SCALE GENOMIC DNA]</scope>
    <source>
        <strain evidence="1 2">C4-10</strain>
    </source>
</reference>